<feature type="region of interest" description="Disordered" evidence="2">
    <location>
        <begin position="1883"/>
        <end position="1911"/>
    </location>
</feature>
<dbReference type="SUPFAM" id="SSF55550">
    <property type="entry name" value="SH2 domain"/>
    <property type="match status" value="1"/>
</dbReference>
<dbReference type="InterPro" id="IPR036860">
    <property type="entry name" value="SH2_dom_sf"/>
</dbReference>
<comment type="caution">
    <text evidence="5">The sequence shown here is derived from an EMBL/GenBank/DDBJ whole genome shotgun (WGS) entry which is preliminary data.</text>
</comment>
<feature type="compositionally biased region" description="Basic and acidic residues" evidence="2">
    <location>
        <begin position="1886"/>
        <end position="1898"/>
    </location>
</feature>
<dbReference type="PROSITE" id="PS50106">
    <property type="entry name" value="PDZ"/>
    <property type="match status" value="1"/>
</dbReference>
<keyword evidence="6" id="KW-1185">Reference proteome</keyword>
<evidence type="ECO:0000256" key="2">
    <source>
        <dbReference type="SAM" id="MobiDB-lite"/>
    </source>
</evidence>
<dbReference type="GO" id="GO:0007035">
    <property type="term" value="P:vacuolar acidification"/>
    <property type="evidence" value="ECO:0007669"/>
    <property type="project" value="TreeGrafter"/>
</dbReference>
<dbReference type="CDD" id="cd00136">
    <property type="entry name" value="PDZ_canonical"/>
    <property type="match status" value="1"/>
</dbReference>
<protein>
    <recommendedName>
        <fullName evidence="7">PDZ domain-containing protein</fullName>
    </recommendedName>
</protein>
<dbReference type="Proteomes" id="UP001295423">
    <property type="component" value="Unassembled WGS sequence"/>
</dbReference>
<dbReference type="Gene3D" id="3.30.505.10">
    <property type="entry name" value="SH2 domain"/>
    <property type="match status" value="1"/>
</dbReference>
<evidence type="ECO:0008006" key="7">
    <source>
        <dbReference type="Google" id="ProtNLM"/>
    </source>
</evidence>
<dbReference type="PROSITE" id="PS50001">
    <property type="entry name" value="SH2"/>
    <property type="match status" value="1"/>
</dbReference>
<feature type="region of interest" description="Disordered" evidence="2">
    <location>
        <begin position="1333"/>
        <end position="1354"/>
    </location>
</feature>
<feature type="domain" description="PDZ" evidence="4">
    <location>
        <begin position="809"/>
        <end position="886"/>
    </location>
</feature>
<evidence type="ECO:0000259" key="4">
    <source>
        <dbReference type="PROSITE" id="PS50106"/>
    </source>
</evidence>
<dbReference type="InterPro" id="IPR000980">
    <property type="entry name" value="SH2"/>
</dbReference>
<accession>A0AAD2CHM4</accession>
<organism evidence="5 6">
    <name type="scientific">Cylindrotheca closterium</name>
    <dbReference type="NCBI Taxonomy" id="2856"/>
    <lineage>
        <taxon>Eukaryota</taxon>
        <taxon>Sar</taxon>
        <taxon>Stramenopiles</taxon>
        <taxon>Ochrophyta</taxon>
        <taxon>Bacillariophyta</taxon>
        <taxon>Bacillariophyceae</taxon>
        <taxon>Bacillariophycidae</taxon>
        <taxon>Bacillariales</taxon>
        <taxon>Bacillariaceae</taxon>
        <taxon>Cylindrotheca</taxon>
    </lineage>
</organism>
<dbReference type="SUPFAM" id="SSF50156">
    <property type="entry name" value="PDZ domain-like"/>
    <property type="match status" value="1"/>
</dbReference>
<feature type="compositionally biased region" description="Basic and acidic residues" evidence="2">
    <location>
        <begin position="930"/>
        <end position="947"/>
    </location>
</feature>
<feature type="compositionally biased region" description="Polar residues" evidence="2">
    <location>
        <begin position="2107"/>
        <end position="2136"/>
    </location>
</feature>
<dbReference type="GO" id="GO:0043291">
    <property type="term" value="C:RAVE complex"/>
    <property type="evidence" value="ECO:0007669"/>
    <property type="project" value="TreeGrafter"/>
</dbReference>
<name>A0AAD2CHM4_9STRA</name>
<dbReference type="EMBL" id="CAKOGP040000391">
    <property type="protein sequence ID" value="CAJ1934809.1"/>
    <property type="molecule type" value="Genomic_DNA"/>
</dbReference>
<sequence length="3143" mass="345816">MDRLTDLPHIANSGYHVPPEVLGVPDQEEPESADSESRPQSYFADVNASARRRTNRAIRGTKSKAAIAAAIRAASQKMAALDYSIFALMTYKSMEVIFASTSSGSIVGVCSRTHLVFQTLSPASGSQVVSISGNSESGMLVVAHENGLIQTYRPLPNESHGFGSGARNEIPCSTFGRYRWVDECTIDGGKVFYHQGEEVRFADRRGAQPGQLLDISTSNINRLLIAHRKQLALFEVMPILESAKDSESAESSGCATLLWTAVLPSNVVTAKISGDADAIVAVLDVPNEHGKVGALTFIRDKDDGSQQKPIDQAKLRRSSSLGLIYKQGPFLEHSAPVSRISFRGLGRETSTELDSSRQQGNDLLLTYCKEDSSNRIFNQNSWQQLMFWSAPPNSRADWIRGTSAFSLGDLESQKKIKNKRLHSRRSSESSVADSSVTGAAAGLKNSGSLGLGAPTTSAGAWIAELTFRSAFPALRLSRLSYMKRGNDDSQPAHFESVAAVLPAGSIVADSILQSDDMGLLIQGVWPAWNPCLSESTGHVSDDTLTGSAMEFLGLSSIPPPTNAFGDSRLGGSLTPPTELRLVATHPETGNIVVMEFPLWGDEEFGAMELGSPIRNVLALSYATTPHSIEAGRQHLSWVSIEYESSRLSARVETDSNRISFLWRKHGSLSLYSPDWREDEDIAPAMGRASPTPTAELLHDTSVMPAPLLLPSLYLPINVTRKDPNKIVALMWLPDSNVGGPPLLLALTTSATLLVFEIAPPWCVTEPTMPNYDPFNSTLHGDSTNYRETNQFASNEDEERDLEHRSEEYAVNVTPHPDFGLGLRLESPMDGTPAVAGSFKKHPLNGGMLPAEKTNMIVLGDELVSVNGVSLENMTFDDIISTVRHVGAKSGPGEALALRFRPAPLGRSKGNSVALQESFNAQAMDFGMQRPTKEKQSQSRHPNDHENEASESLGNLLLDDSLEDQQEFGRLVGVAIDAIPSFSETSISERFTLVPWEKKWFPRNQSSPGDAALVLLAEGRKLFARKLQVSRESGQVDAIVVDLGSFEVLINEKCHGSLVSIRFIENFGNSLSFLLLDADGVARIVVLLFRSDCSANPDFKVFNAFSLQDRAVVRPASMSLFASFQHHTKKPSQTITVWSARPDPSCRELISEVAVRDEYYGKDYIPTRIDVESSHWNSSIRDIAFLKTGYLDHFPTLVVFMESEAIVYQRRGQNLKWHPRIRLTYPAVPDSGLKAFRVRNTELPENCVPSNAFPNILQTLHSALRSNDETTAYVSDWHPESLLAYLFTDWRGANVAWRAHVRKLLVWLSDGTVGTAGDRLQTAMSPVGVPPFQASGGESLFDNNPNQSNDNRRKEDTASLIVSLAGARVTDKEPEDEKLEKLQVILQEWKGSQRNVAVMGKSREFREAMLQEKSNAEDDLFPQALEALRTNEVRALWTIIDVALKLPNYRLIDPEGQMAMTVISLHASMKMNPIKDPKSQAVNKEGGNKKMSSFYEKKSSLDPNKNETAMPPRIAAAGCLSALLSHYQDHLVASIRQPGMKLDWSIAREARLAFWLRSDKALREISEEIGQNLYRESRDILKSALFFILAGKRRTLRNLAAADNTDSGRKFYKFLSDYDFSSPRGRSAAEKNAFSLLRKNRYECAAAFFLLPDPPILKSAVEIIATKMRDLDLAFMVARLLGNAKESITGTVGLSGATSGYSSAIAIGGGGGYAGSGFVDSSDCKKDETSFSDWGPELSQVAKDLLIDRGLPQAYNDSCFSAVQLMWLGRNDEASHWLSGFIRSQDGLLPCFARDICITRLDEMDSRRGFNDSLLAMNGFIDFISGPLLLKMMQSSKRTRLASTLLVTTSLSRLGIELPCLRLILQSFDHTAFREEDGKLSMSNKGAEYDKRDVQHESETVPPASTKHMNGIQRQTGTSIFDSFSTAPTKELQTSVNDSQMQSSIFNSFEAAPAKKTLPSTSDGQMQSSIFDSFEAAPAKKTLPSTSDGQMQSSIFDSFEAAPAKKTLPSTSDGQMQSSIFDSFEAAPAKKTLPSTSDGQMQSSIFDSFEAAPAKRTLPSISDGQMQSSIFDSFEAAPAKKTLPSTSDGQMQSSIFDSFEAAPAKKTLPSTNTPTQQTLTKASQLQSSISDASTADSNGPDRPEGRKQKIFRQPPMLWLEWGQKFLLDISARRLIRDVITIGTRFGGDIFHPRLTPTSRDSFVPTNASRMLQLHCDGASLLQEIVDCVQHVSNMCKLGNDVVVNRAVQLLWSPNHFYRCCFVVLLNLAVQQLDFAEDVVRITSVTLIQHCGTVSLLNDGLTQNRKSISHSTTLCLRRHVTNLSWQLELCLWLHRGGALPLSGIVLNEAICAIRLGLVIASWNQDFECLEALLEQPPDCLVDDDAGRQLWSSLKIITSSSLGERRQSGFGTPSGGWEFLVDCTRQDATDLLRSRETGCFIIRPHPDDHGVFTLSFKTNLVPDNQNKTERATIRTDISTPTSTQTKSPSKSVRRDDVVQHAIVRLSDSGFRCGSFGPFATLMKLLEAVSASLPFDLRFDQPPNQGLIREEGSKPSPNCALYRKLGLLQAKRISTVHHTDDSFLVTEPKVIISNNMDIPELSGQENNRLKRFGMFLELLLVSALRKQLGGVAAARYDKTNLALDDDYVEIESVGSNSGTSGGIGAEQEYACSARVLRPLLSWCRVLEIAVVRGIEVSTNKTADMLVTGDSAIKKMIQPGSGVDFRTLRLGDGGDSALVVLFEKQEAVNWFLSVGREKTKEDALRRLQNMEASRVIEAINLHLLLPKGRPQPAAEGGDQDGEVGSEEAGIHYRLIDPWEVEPLYSREDETRSASLGRNRFLTFSLRKIQESFENMFRSTGGVNLLELWARAKGNIALTKTIATVQPPWERAAGGDLQLHDGMVSEPDPYENSIRVHLYRNALYRQLKLPQRFIALIQVELLDLKNLTSPGGSLTLTVYSLLRVKRSRSSSPLTNKARTLDSIATSPVKLGKSTGPNAPASWGSVVRFRFPLPEDTNIEGRSFDADRESLFRGPPTVLQLSVYEKKFMSDALLGSADVKLDGLSSGGQLEEWLPLRMGNDGINWFARIRLTLRFELMCLSKDANDDGEFAESACIRRIYQLGNNGGATAKMKNSSSTPDLLSYLESIVY</sequence>
<dbReference type="Pfam" id="PF12234">
    <property type="entry name" value="Rav1p_C"/>
    <property type="match status" value="1"/>
</dbReference>
<dbReference type="InterPro" id="IPR001478">
    <property type="entry name" value="PDZ"/>
</dbReference>
<evidence type="ECO:0000259" key="3">
    <source>
        <dbReference type="PROSITE" id="PS50001"/>
    </source>
</evidence>
<evidence type="ECO:0000313" key="5">
    <source>
        <dbReference type="EMBL" id="CAJ1934809.1"/>
    </source>
</evidence>
<reference evidence="5" key="1">
    <citation type="submission" date="2023-08" db="EMBL/GenBank/DDBJ databases">
        <authorList>
            <person name="Audoor S."/>
            <person name="Bilcke G."/>
        </authorList>
    </citation>
    <scope>NUCLEOTIDE SEQUENCE</scope>
</reference>
<dbReference type="InterPro" id="IPR022033">
    <property type="entry name" value="Rav1p_C"/>
</dbReference>
<keyword evidence="1" id="KW-0727">SH2 domain</keyword>
<feature type="region of interest" description="Disordered" evidence="2">
    <location>
        <begin position="416"/>
        <end position="435"/>
    </location>
</feature>
<feature type="region of interest" description="Disordered" evidence="2">
    <location>
        <begin position="2102"/>
        <end position="2147"/>
    </location>
</feature>
<gene>
    <name evidence="5" type="ORF">CYCCA115_LOCUS4146</name>
</gene>
<evidence type="ECO:0000313" key="6">
    <source>
        <dbReference type="Proteomes" id="UP001295423"/>
    </source>
</evidence>
<dbReference type="PANTHER" id="PTHR13950:SF9">
    <property type="entry name" value="RABCONNECTIN-3A"/>
    <property type="match status" value="1"/>
</dbReference>
<feature type="domain" description="SH2" evidence="3">
    <location>
        <begin position="2414"/>
        <end position="2523"/>
    </location>
</feature>
<feature type="region of interest" description="Disordered" evidence="2">
    <location>
        <begin position="928"/>
        <end position="948"/>
    </location>
</feature>
<dbReference type="InterPro" id="IPR036034">
    <property type="entry name" value="PDZ_sf"/>
</dbReference>
<proteinExistence type="predicted"/>
<dbReference type="CDD" id="cd00173">
    <property type="entry name" value="SH2"/>
    <property type="match status" value="1"/>
</dbReference>
<evidence type="ECO:0000256" key="1">
    <source>
        <dbReference type="PROSITE-ProRule" id="PRU00191"/>
    </source>
</evidence>
<feature type="region of interest" description="Disordered" evidence="2">
    <location>
        <begin position="1"/>
        <end position="41"/>
    </location>
</feature>
<dbReference type="InterPro" id="IPR052208">
    <property type="entry name" value="DmX-like/RAVE_component"/>
</dbReference>
<dbReference type="PANTHER" id="PTHR13950">
    <property type="entry name" value="RABCONNECTIN-RELATED"/>
    <property type="match status" value="1"/>
</dbReference>
<dbReference type="Gene3D" id="2.30.42.10">
    <property type="match status" value="1"/>
</dbReference>